<dbReference type="OrthoDB" id="9776898at2"/>
<dbReference type="STRING" id="1144748.KS2013_888"/>
<gene>
    <name evidence="1" type="ORF">KS2013_888</name>
</gene>
<evidence type="ECO:0008006" key="3">
    <source>
        <dbReference type="Google" id="ProtNLM"/>
    </source>
</evidence>
<dbReference type="EMBL" id="CP012418">
    <property type="protein sequence ID" value="AOE49610.1"/>
    <property type="molecule type" value="Genomic_DNA"/>
</dbReference>
<dbReference type="Pfam" id="PF04339">
    <property type="entry name" value="FemAB_like"/>
    <property type="match status" value="1"/>
</dbReference>
<dbReference type="KEGG" id="ksd:KS2013_888"/>
<dbReference type="RefSeq" id="WP_083217783.1">
    <property type="nucleotide sequence ID" value="NZ_CP012418.1"/>
</dbReference>
<keyword evidence="2" id="KW-1185">Reference proteome</keyword>
<evidence type="ECO:0000313" key="1">
    <source>
        <dbReference type="EMBL" id="AOE49610.1"/>
    </source>
</evidence>
<name>A0A1B3B9X3_9GAMM</name>
<reference evidence="2" key="1">
    <citation type="submission" date="2015-08" db="EMBL/GenBank/DDBJ databases">
        <authorList>
            <person name="Kim K.M."/>
        </authorList>
    </citation>
    <scope>NUCLEOTIDE SEQUENCE [LARGE SCALE GENOMIC DNA]</scope>
    <source>
        <strain evidence="2">KCTC 23892</strain>
    </source>
</reference>
<dbReference type="PANTHER" id="PTHR47017">
    <property type="entry name" value="ACYL-COA"/>
    <property type="match status" value="1"/>
</dbReference>
<protein>
    <recommendedName>
        <fullName evidence="3">N-acetyltransferase</fullName>
    </recommendedName>
</protein>
<organism evidence="1 2">
    <name type="scientific">Kangiella sediminilitoris</name>
    <dbReference type="NCBI Taxonomy" id="1144748"/>
    <lineage>
        <taxon>Bacteria</taxon>
        <taxon>Pseudomonadati</taxon>
        <taxon>Pseudomonadota</taxon>
        <taxon>Gammaproteobacteria</taxon>
        <taxon>Kangiellales</taxon>
        <taxon>Kangiellaceae</taxon>
        <taxon>Kangiella</taxon>
    </lineage>
</organism>
<dbReference type="Gene3D" id="3.40.630.30">
    <property type="match status" value="1"/>
</dbReference>
<sequence length="389" mass="45186">MSETITLKPVLSISDISADDWRHLLNPAKPSEATNPFIQYEFLKALEDSGSVSAENGWQSCHLAFYKAGELIAIIPNYIKGHSYGEYVFDWTWAEAYERNGQKYYPKALSAVPMTPVTGPRVITHLKPEQQVPLIEAAIQWTQQNHLSSWHINFTCDSDDSVFTDERLLQRSDIQFHWHNNRYESFEEFLTCLKAKKRKNILRERRAFGTGSDNYSDWDFVWLDGHTASSDDWQLFYRMYRNTFDKKGGWAQLSQGFFECCANALPDQTLLLLARLKGEPVAGAFFMKSDTALYGRYWGCFEEVEFLHFETCYYRGIEYAIEHGLSVFEPGAQGEHKLARGFTPAWTRSFHYIEQPQFRAAIAKAISQEAEWLELRYEQYLQHSPYKAQ</sequence>
<dbReference type="Proteomes" id="UP000094147">
    <property type="component" value="Chromosome"/>
</dbReference>
<dbReference type="PANTHER" id="PTHR47017:SF1">
    <property type="entry name" value="ACYL-COA"/>
    <property type="match status" value="1"/>
</dbReference>
<dbReference type="PATRIC" id="fig|1144748.3.peg.898"/>
<accession>A0A1B3B9X3</accession>
<evidence type="ECO:0000313" key="2">
    <source>
        <dbReference type="Proteomes" id="UP000094147"/>
    </source>
</evidence>
<dbReference type="SUPFAM" id="SSF55729">
    <property type="entry name" value="Acyl-CoA N-acyltransferases (Nat)"/>
    <property type="match status" value="1"/>
</dbReference>
<dbReference type="InterPro" id="IPR016181">
    <property type="entry name" value="Acyl_CoA_acyltransferase"/>
</dbReference>
<dbReference type="InterPro" id="IPR007434">
    <property type="entry name" value="FemAB-like"/>
</dbReference>
<proteinExistence type="predicted"/>
<dbReference type="AlphaFoldDB" id="A0A1B3B9X3"/>